<dbReference type="GO" id="GO:0005762">
    <property type="term" value="C:mitochondrial large ribosomal subunit"/>
    <property type="evidence" value="ECO:0007669"/>
    <property type="project" value="TreeGrafter"/>
</dbReference>
<comment type="subcellular location">
    <subcellularLocation>
        <location evidence="1">Mitochondrion</location>
    </subcellularLocation>
</comment>
<dbReference type="FunFam" id="3.30.70.330:FF:000284">
    <property type="entry name" value="39S ribosomal protein L23, mitochondrial"/>
    <property type="match status" value="1"/>
</dbReference>
<dbReference type="Gene3D" id="3.30.70.330">
    <property type="match status" value="1"/>
</dbReference>
<evidence type="ECO:0000256" key="1">
    <source>
        <dbReference type="ARBA" id="ARBA00004173"/>
    </source>
</evidence>
<evidence type="ECO:0000256" key="4">
    <source>
        <dbReference type="ARBA" id="ARBA00023128"/>
    </source>
</evidence>
<dbReference type="GO" id="GO:0003735">
    <property type="term" value="F:structural constituent of ribosome"/>
    <property type="evidence" value="ECO:0007669"/>
    <property type="project" value="InterPro"/>
</dbReference>
<dbReference type="GeneID" id="108875395"/>
<name>A0AAJ7LCG3_LATCA</name>
<dbReference type="RefSeq" id="XP_018519821.1">
    <property type="nucleotide sequence ID" value="XM_018664305.2"/>
</dbReference>
<feature type="region of interest" description="Disordered" evidence="8">
    <location>
        <begin position="109"/>
        <end position="133"/>
    </location>
</feature>
<keyword evidence="5" id="KW-0687">Ribonucleoprotein</keyword>
<evidence type="ECO:0000256" key="7">
    <source>
        <dbReference type="ARBA" id="ARBA00041375"/>
    </source>
</evidence>
<reference evidence="10" key="1">
    <citation type="submission" date="2025-08" db="UniProtKB">
        <authorList>
            <consortium name="RefSeq"/>
        </authorList>
    </citation>
    <scope>IDENTIFICATION</scope>
    <source>
        <tissue evidence="10">Brain</tissue>
    </source>
</reference>
<keyword evidence="3 10" id="KW-0689">Ribosomal protein</keyword>
<dbReference type="SUPFAM" id="SSF54189">
    <property type="entry name" value="Ribosomal proteins S24e, L23 and L15e"/>
    <property type="match status" value="1"/>
</dbReference>
<evidence type="ECO:0000256" key="2">
    <source>
        <dbReference type="ARBA" id="ARBA00006700"/>
    </source>
</evidence>
<gene>
    <name evidence="10" type="primary">mrpl23</name>
</gene>
<dbReference type="Proteomes" id="UP000694890">
    <property type="component" value="Linkage group LG10"/>
</dbReference>
<evidence type="ECO:0000256" key="5">
    <source>
        <dbReference type="ARBA" id="ARBA00023274"/>
    </source>
</evidence>
<comment type="similarity">
    <text evidence="2">Belongs to the universal ribosomal protein uL23 family.</text>
</comment>
<dbReference type="InterPro" id="IPR013025">
    <property type="entry name" value="Ribosomal_uL23-like"/>
</dbReference>
<sequence length="232" mass="26561">MPVTRLLYPLYQLGNPQLRIFRPKWFLTLVRPGKEQPLDTVQFRIPMEMTKYDVKNYLESIYNVPVGAVRTRIQYGSNKKRNHLNQRVKQPDYKVAYVQLIHGEGITRSARERGARERETNKQRERLSGKHGGVVTQLKRGERERNSCTESDYEREAVAKSDSPLCLTDTRWQRFAAQLLSLASLHLLSVIDSLLLNNKPSGVVCVSVTVCFWLGLRGGGREGYRMGGCKPP</sequence>
<evidence type="ECO:0000313" key="9">
    <source>
        <dbReference type="Proteomes" id="UP000694890"/>
    </source>
</evidence>
<protein>
    <recommendedName>
        <fullName evidence="6">Large ribosomal subunit protein uL23m</fullName>
    </recommendedName>
    <alternativeName>
        <fullName evidence="7">39S ribosomal protein L23, mitochondrial</fullName>
    </alternativeName>
</protein>
<organism evidence="9 10">
    <name type="scientific">Lates calcarifer</name>
    <name type="common">Barramundi</name>
    <name type="synonym">Holocentrus calcarifer</name>
    <dbReference type="NCBI Taxonomy" id="8187"/>
    <lineage>
        <taxon>Eukaryota</taxon>
        <taxon>Metazoa</taxon>
        <taxon>Chordata</taxon>
        <taxon>Craniata</taxon>
        <taxon>Vertebrata</taxon>
        <taxon>Euteleostomi</taxon>
        <taxon>Actinopterygii</taxon>
        <taxon>Neopterygii</taxon>
        <taxon>Teleostei</taxon>
        <taxon>Neoteleostei</taxon>
        <taxon>Acanthomorphata</taxon>
        <taxon>Carangaria</taxon>
        <taxon>Carangaria incertae sedis</taxon>
        <taxon>Centropomidae</taxon>
        <taxon>Lates</taxon>
    </lineage>
</organism>
<dbReference type="InterPro" id="IPR012678">
    <property type="entry name" value="Ribosomal_uL23/eL15/eS24_sf"/>
</dbReference>
<evidence type="ECO:0000313" key="10">
    <source>
        <dbReference type="RefSeq" id="XP_018519821.1"/>
    </source>
</evidence>
<dbReference type="PANTHER" id="PTHR12059">
    <property type="entry name" value="RIBOSOMAL PROTEIN L23-RELATED"/>
    <property type="match status" value="1"/>
</dbReference>
<dbReference type="PANTHER" id="PTHR12059:SF5">
    <property type="entry name" value="LARGE RIBOSOMAL SUBUNIT PROTEIN UL23M"/>
    <property type="match status" value="1"/>
</dbReference>
<keyword evidence="4" id="KW-0496">Mitochondrion</keyword>
<evidence type="ECO:0000256" key="3">
    <source>
        <dbReference type="ARBA" id="ARBA00022980"/>
    </source>
</evidence>
<proteinExistence type="inferred from homology"/>
<dbReference type="AlphaFoldDB" id="A0AAJ7LCG3"/>
<evidence type="ECO:0000256" key="8">
    <source>
        <dbReference type="SAM" id="MobiDB-lite"/>
    </source>
</evidence>
<dbReference type="Pfam" id="PF00276">
    <property type="entry name" value="Ribosomal_L23"/>
    <property type="match status" value="1"/>
</dbReference>
<dbReference type="KEGG" id="lcf:108875395"/>
<evidence type="ECO:0000256" key="6">
    <source>
        <dbReference type="ARBA" id="ARBA00039977"/>
    </source>
</evidence>
<dbReference type="InterPro" id="IPR012677">
    <property type="entry name" value="Nucleotide-bd_a/b_plait_sf"/>
</dbReference>
<dbReference type="CTD" id="6150"/>
<feature type="compositionally biased region" description="Basic and acidic residues" evidence="8">
    <location>
        <begin position="109"/>
        <end position="128"/>
    </location>
</feature>
<accession>A0AAJ7LCG3</accession>
<dbReference type="GO" id="GO:0032543">
    <property type="term" value="P:mitochondrial translation"/>
    <property type="evidence" value="ECO:0007669"/>
    <property type="project" value="TreeGrafter"/>
</dbReference>